<accession>A0A067S7F7</accession>
<name>A0A067S7F7_GALM3</name>
<dbReference type="HOGENOM" id="CLU_863476_0_0_1"/>
<evidence type="ECO:0000256" key="1">
    <source>
        <dbReference type="SAM" id="SignalP"/>
    </source>
</evidence>
<evidence type="ECO:0000313" key="2">
    <source>
        <dbReference type="EMBL" id="KDR66751.1"/>
    </source>
</evidence>
<gene>
    <name evidence="2" type="ORF">GALMADRAFT_1359322</name>
</gene>
<dbReference type="OrthoDB" id="163438at2759"/>
<dbReference type="Proteomes" id="UP000027222">
    <property type="component" value="Unassembled WGS sequence"/>
</dbReference>
<organism evidence="2 3">
    <name type="scientific">Galerina marginata (strain CBS 339.88)</name>
    <dbReference type="NCBI Taxonomy" id="685588"/>
    <lineage>
        <taxon>Eukaryota</taxon>
        <taxon>Fungi</taxon>
        <taxon>Dikarya</taxon>
        <taxon>Basidiomycota</taxon>
        <taxon>Agaricomycotina</taxon>
        <taxon>Agaricomycetes</taxon>
        <taxon>Agaricomycetidae</taxon>
        <taxon>Agaricales</taxon>
        <taxon>Agaricineae</taxon>
        <taxon>Strophariaceae</taxon>
        <taxon>Galerina</taxon>
    </lineage>
</organism>
<dbReference type="EMBL" id="KL142420">
    <property type="protein sequence ID" value="KDR66751.1"/>
    <property type="molecule type" value="Genomic_DNA"/>
</dbReference>
<evidence type="ECO:0008006" key="4">
    <source>
        <dbReference type="Google" id="ProtNLM"/>
    </source>
</evidence>
<proteinExistence type="predicted"/>
<reference evidence="3" key="1">
    <citation type="journal article" date="2014" name="Proc. Natl. Acad. Sci. U.S.A.">
        <title>Extensive sampling of basidiomycete genomes demonstrates inadequacy of the white-rot/brown-rot paradigm for wood decay fungi.</title>
        <authorList>
            <person name="Riley R."/>
            <person name="Salamov A.A."/>
            <person name="Brown D.W."/>
            <person name="Nagy L.G."/>
            <person name="Floudas D."/>
            <person name="Held B.W."/>
            <person name="Levasseur A."/>
            <person name="Lombard V."/>
            <person name="Morin E."/>
            <person name="Otillar R."/>
            <person name="Lindquist E.A."/>
            <person name="Sun H."/>
            <person name="LaButti K.M."/>
            <person name="Schmutz J."/>
            <person name="Jabbour D."/>
            <person name="Luo H."/>
            <person name="Baker S.E."/>
            <person name="Pisabarro A.G."/>
            <person name="Walton J.D."/>
            <person name="Blanchette R.A."/>
            <person name="Henrissat B."/>
            <person name="Martin F."/>
            <person name="Cullen D."/>
            <person name="Hibbett D.S."/>
            <person name="Grigoriev I.V."/>
        </authorList>
    </citation>
    <scope>NUCLEOTIDE SEQUENCE [LARGE SCALE GENOMIC DNA]</scope>
    <source>
        <strain evidence="3">CBS 339.88</strain>
    </source>
</reference>
<feature type="chain" id="PRO_5001645508" description="C2 domain-containing protein" evidence="1">
    <location>
        <begin position="29"/>
        <end position="361"/>
    </location>
</feature>
<evidence type="ECO:0000313" key="3">
    <source>
        <dbReference type="Proteomes" id="UP000027222"/>
    </source>
</evidence>
<sequence length="361" mass="40449">MRHCTTNIRSSFLFSSLTLIVLCSLNMATDKPLLLSALLGNVEVEGDIKTRKREMRSQYSVRLYVDDKKVAKSPNQPASSILKWEWNTDNQIWFEPSSIMKIAVYRGFGTAIDAKDLVGQHQANIVDLLENSASLDLTDEKGIAIPIKMKIALSPIAESEHYIKEFMEKVDTDVSRLSSNGTVASTVSTLGQVLKLTKNIMDQLSKAHPILSASWAIVSNLYQAVQETDIQDESIRELASTLRELLGTANTVPNLPEIPDTTKVIEEISRQSLQVASLIHEYTKLHFAKRTVQTQVSGNLKSRIGECQKRCAVLKDTFYSRLHIDTNIQVKEIKANLQQTGRKLQTIEDDRLGTSGSRYLR</sequence>
<dbReference type="AlphaFoldDB" id="A0A067S7F7"/>
<feature type="signal peptide" evidence="1">
    <location>
        <begin position="1"/>
        <end position="28"/>
    </location>
</feature>
<keyword evidence="1" id="KW-0732">Signal</keyword>
<protein>
    <recommendedName>
        <fullName evidence="4">C2 domain-containing protein</fullName>
    </recommendedName>
</protein>
<keyword evidence="3" id="KW-1185">Reference proteome</keyword>